<dbReference type="AlphaFoldDB" id="A0A8C6UEN9"/>
<evidence type="ECO:0000313" key="10">
    <source>
        <dbReference type="Ensembl" id="ENSNMLP00000035519.1"/>
    </source>
</evidence>
<dbReference type="SUPFAM" id="SSF57501">
    <property type="entry name" value="Cystine-knot cytokines"/>
    <property type="match status" value="1"/>
</dbReference>
<dbReference type="FunFam" id="2.10.90.10:FF:000005">
    <property type="entry name" value="Inhibin beta A chain"/>
    <property type="match status" value="1"/>
</dbReference>
<evidence type="ECO:0000259" key="9">
    <source>
        <dbReference type="PROSITE" id="PS51362"/>
    </source>
</evidence>
<keyword evidence="7" id="KW-0325">Glycoprotein</keyword>
<reference evidence="10" key="1">
    <citation type="submission" date="2025-08" db="UniProtKB">
        <authorList>
            <consortium name="Ensembl"/>
        </authorList>
    </citation>
    <scope>IDENTIFICATION</scope>
</reference>
<protein>
    <recommendedName>
        <fullName evidence="9">TGF-beta family profile domain-containing protein</fullName>
    </recommendedName>
</protein>
<dbReference type="Proteomes" id="UP000694523">
    <property type="component" value="Unplaced"/>
</dbReference>
<reference evidence="10" key="2">
    <citation type="submission" date="2025-09" db="UniProtKB">
        <authorList>
            <consortium name="Ensembl"/>
        </authorList>
    </citation>
    <scope>IDENTIFICATION</scope>
</reference>
<keyword evidence="11" id="KW-1185">Reference proteome</keyword>
<evidence type="ECO:0000256" key="2">
    <source>
        <dbReference type="ARBA" id="ARBA00006656"/>
    </source>
</evidence>
<dbReference type="Gene3D" id="2.10.90.10">
    <property type="entry name" value="Cystine-knot cytokines"/>
    <property type="match status" value="1"/>
</dbReference>
<comment type="similarity">
    <text evidence="2 8">Belongs to the TGF-beta family.</text>
</comment>
<evidence type="ECO:0000313" key="11">
    <source>
        <dbReference type="Proteomes" id="UP000694523"/>
    </source>
</evidence>
<dbReference type="Gene3D" id="2.60.120.970">
    <property type="match status" value="1"/>
</dbReference>
<evidence type="ECO:0000256" key="4">
    <source>
        <dbReference type="ARBA" id="ARBA00022729"/>
    </source>
</evidence>
<keyword evidence="6" id="KW-1015">Disulfide bond</keyword>
<evidence type="ECO:0000256" key="6">
    <source>
        <dbReference type="ARBA" id="ARBA00023157"/>
    </source>
</evidence>
<keyword evidence="5 8" id="KW-0339">Growth factor</keyword>
<keyword evidence="4" id="KW-0732">Signal</keyword>
<dbReference type="PANTHER" id="PTHR11848:SF309">
    <property type="entry name" value="INHIBIN BETA CHAIN"/>
    <property type="match status" value="1"/>
</dbReference>
<feature type="domain" description="TGF-beta family profile" evidence="9">
    <location>
        <begin position="239"/>
        <end position="356"/>
    </location>
</feature>
<dbReference type="Ensembl" id="ENSNMLT00000039564.1">
    <property type="protein sequence ID" value="ENSNMLP00000035519.1"/>
    <property type="gene ID" value="ENSNMLG00000022057.1"/>
</dbReference>
<dbReference type="SMART" id="SM00204">
    <property type="entry name" value="TGFB"/>
    <property type="match status" value="1"/>
</dbReference>
<evidence type="ECO:0000256" key="5">
    <source>
        <dbReference type="ARBA" id="ARBA00023030"/>
    </source>
</evidence>
<comment type="subcellular location">
    <subcellularLocation>
        <location evidence="1">Secreted</location>
    </subcellularLocation>
</comment>
<dbReference type="InterPro" id="IPR017948">
    <property type="entry name" value="TGFb_CS"/>
</dbReference>
<name>A0A8C6UEN9_9GOBI</name>
<accession>A0A8C6UEN9</accession>
<dbReference type="GO" id="GO:0005125">
    <property type="term" value="F:cytokine activity"/>
    <property type="evidence" value="ECO:0007669"/>
    <property type="project" value="TreeGrafter"/>
</dbReference>
<evidence type="ECO:0000256" key="3">
    <source>
        <dbReference type="ARBA" id="ARBA00022525"/>
    </source>
</evidence>
<dbReference type="GO" id="GO:0008083">
    <property type="term" value="F:growth factor activity"/>
    <property type="evidence" value="ECO:0007669"/>
    <property type="project" value="UniProtKB-KW"/>
</dbReference>
<evidence type="ECO:0000256" key="8">
    <source>
        <dbReference type="RuleBase" id="RU000354"/>
    </source>
</evidence>
<dbReference type="PROSITE" id="PS51362">
    <property type="entry name" value="TGF_BETA_2"/>
    <property type="match status" value="1"/>
</dbReference>
<dbReference type="PRINTS" id="PR00669">
    <property type="entry name" value="INHIBINA"/>
</dbReference>
<dbReference type="Pfam" id="PF00019">
    <property type="entry name" value="TGF_beta"/>
    <property type="match status" value="1"/>
</dbReference>
<sequence length="356" mass="39703">RDASKRCLFGDVFPQKPSSSLACSGTLISSSCASCERVQEEEGGALLEAVKRHILARLHLRARPNITHSLPRAAVLPALRRLHAAVRQDGGVELPPERRAEDSSEIISFAEKDDMSSSPSALFFLVSNEGNRTLQVSGASLWLPRRVLLKLYHQEAPGFGGEWRLTERRLQLRRSGWRRVDLMGALRRLFQSGRRRQNVDVRCDGCDEERVEPVLLEPSDASHRPFIAVQASLPDSRGRSRRGLECDGEGGLCCRRQFYIDFRLIGWSDWIIAPSGYYANYCEGRCPGNMAAVPSAVSSFHTAIINQYRLRGLAPSSASCCIPTRLSAMSMLYFDDQYNIVKRDVPSMIVEECGCA</sequence>
<dbReference type="GO" id="GO:0005615">
    <property type="term" value="C:extracellular space"/>
    <property type="evidence" value="ECO:0007669"/>
    <property type="project" value="TreeGrafter"/>
</dbReference>
<dbReference type="PANTHER" id="PTHR11848">
    <property type="entry name" value="TGF-BETA FAMILY"/>
    <property type="match status" value="1"/>
</dbReference>
<dbReference type="InterPro" id="IPR029034">
    <property type="entry name" value="Cystine-knot_cytokine"/>
</dbReference>
<evidence type="ECO:0000256" key="1">
    <source>
        <dbReference type="ARBA" id="ARBA00004613"/>
    </source>
</evidence>
<dbReference type="InterPro" id="IPR001839">
    <property type="entry name" value="TGF-b_C"/>
</dbReference>
<evidence type="ECO:0000256" key="7">
    <source>
        <dbReference type="ARBA" id="ARBA00023180"/>
    </source>
</evidence>
<keyword evidence="3" id="KW-0964">Secreted</keyword>
<proteinExistence type="inferred from homology"/>
<dbReference type="InterPro" id="IPR015615">
    <property type="entry name" value="TGF-beta-rel"/>
</dbReference>
<dbReference type="PROSITE" id="PS00250">
    <property type="entry name" value="TGF_BETA_1"/>
    <property type="match status" value="1"/>
</dbReference>
<organism evidence="10 11">
    <name type="scientific">Neogobius melanostomus</name>
    <name type="common">round goby</name>
    <dbReference type="NCBI Taxonomy" id="47308"/>
    <lineage>
        <taxon>Eukaryota</taxon>
        <taxon>Metazoa</taxon>
        <taxon>Chordata</taxon>
        <taxon>Craniata</taxon>
        <taxon>Vertebrata</taxon>
        <taxon>Euteleostomi</taxon>
        <taxon>Actinopterygii</taxon>
        <taxon>Neopterygii</taxon>
        <taxon>Teleostei</taxon>
        <taxon>Neoteleostei</taxon>
        <taxon>Acanthomorphata</taxon>
        <taxon>Gobiaria</taxon>
        <taxon>Gobiiformes</taxon>
        <taxon>Gobioidei</taxon>
        <taxon>Gobiidae</taxon>
        <taxon>Benthophilinae</taxon>
        <taxon>Neogobiini</taxon>
        <taxon>Neogobius</taxon>
    </lineage>
</organism>